<feature type="signal peptide" evidence="2">
    <location>
        <begin position="1"/>
        <end position="21"/>
    </location>
</feature>
<dbReference type="EMBL" id="JAYMYS010000002">
    <property type="protein sequence ID" value="KAK7404759.1"/>
    <property type="molecule type" value="Genomic_DNA"/>
</dbReference>
<evidence type="ECO:0000313" key="3">
    <source>
        <dbReference type="EMBL" id="KAK7404759.1"/>
    </source>
</evidence>
<organism evidence="3 4">
    <name type="scientific">Psophocarpus tetragonolobus</name>
    <name type="common">Winged bean</name>
    <name type="synonym">Dolichos tetragonolobus</name>
    <dbReference type="NCBI Taxonomy" id="3891"/>
    <lineage>
        <taxon>Eukaryota</taxon>
        <taxon>Viridiplantae</taxon>
        <taxon>Streptophyta</taxon>
        <taxon>Embryophyta</taxon>
        <taxon>Tracheophyta</taxon>
        <taxon>Spermatophyta</taxon>
        <taxon>Magnoliopsida</taxon>
        <taxon>eudicotyledons</taxon>
        <taxon>Gunneridae</taxon>
        <taxon>Pentapetalae</taxon>
        <taxon>rosids</taxon>
        <taxon>fabids</taxon>
        <taxon>Fabales</taxon>
        <taxon>Fabaceae</taxon>
        <taxon>Papilionoideae</taxon>
        <taxon>50 kb inversion clade</taxon>
        <taxon>NPAAA clade</taxon>
        <taxon>indigoferoid/millettioid clade</taxon>
        <taxon>Phaseoleae</taxon>
        <taxon>Psophocarpus</taxon>
    </lineage>
</organism>
<evidence type="ECO:0000256" key="2">
    <source>
        <dbReference type="SAM" id="SignalP"/>
    </source>
</evidence>
<name>A0AAN9SU48_PSOTE</name>
<feature type="chain" id="PRO_5042956588" evidence="2">
    <location>
        <begin position="22"/>
        <end position="87"/>
    </location>
</feature>
<reference evidence="3 4" key="1">
    <citation type="submission" date="2024-01" db="EMBL/GenBank/DDBJ databases">
        <title>The genomes of 5 underutilized Papilionoideae crops provide insights into root nodulation and disease resistanc.</title>
        <authorList>
            <person name="Jiang F."/>
        </authorList>
    </citation>
    <scope>NUCLEOTIDE SEQUENCE [LARGE SCALE GENOMIC DNA]</scope>
    <source>
        <strain evidence="3">DUOXIRENSHENG_FW03</strain>
        <tissue evidence="3">Leaves</tissue>
    </source>
</reference>
<keyword evidence="4" id="KW-1185">Reference proteome</keyword>
<dbReference type="AlphaFoldDB" id="A0AAN9SU48"/>
<dbReference type="PROSITE" id="PS51257">
    <property type="entry name" value="PROKAR_LIPOPROTEIN"/>
    <property type="match status" value="1"/>
</dbReference>
<feature type="region of interest" description="Disordered" evidence="1">
    <location>
        <begin position="34"/>
        <end position="87"/>
    </location>
</feature>
<dbReference type="Proteomes" id="UP001386955">
    <property type="component" value="Unassembled WGS sequence"/>
</dbReference>
<evidence type="ECO:0000256" key="1">
    <source>
        <dbReference type="SAM" id="MobiDB-lite"/>
    </source>
</evidence>
<protein>
    <submittedName>
        <fullName evidence="3">Uncharacterized protein</fullName>
    </submittedName>
</protein>
<proteinExistence type="predicted"/>
<accession>A0AAN9SU48</accession>
<comment type="caution">
    <text evidence="3">The sequence shown here is derived from an EMBL/GenBank/DDBJ whole genome shotgun (WGS) entry which is preliminary data.</text>
</comment>
<keyword evidence="2" id="KW-0732">Signal</keyword>
<sequence>MKMRLVVIALTLLLVASSCMAISNKKTLVANMPGKKGEHNNFGNNDEHLNSYGDRNFHEIPGTGGPGQRTVNGHMDYTKPANPGRNG</sequence>
<evidence type="ECO:0000313" key="4">
    <source>
        <dbReference type="Proteomes" id="UP001386955"/>
    </source>
</evidence>
<feature type="compositionally biased region" description="Basic and acidic residues" evidence="1">
    <location>
        <begin position="35"/>
        <end position="49"/>
    </location>
</feature>
<gene>
    <name evidence="3" type="ORF">VNO78_05716</name>
</gene>